<dbReference type="InterPro" id="IPR008929">
    <property type="entry name" value="Chondroitin_lyas"/>
</dbReference>
<keyword evidence="2" id="KW-0732">Signal</keyword>
<dbReference type="GO" id="GO:0042597">
    <property type="term" value="C:periplasmic space"/>
    <property type="evidence" value="ECO:0007669"/>
    <property type="project" value="UniProtKB-SubCell"/>
</dbReference>
<keyword evidence="4" id="KW-0456">Lyase</keyword>
<reference evidence="7" key="1">
    <citation type="submission" date="2017-09" db="EMBL/GenBank/DDBJ databases">
        <title>Large-scale bioinformatics analysis of Bacillus genomes uncovers conserved roles of natural products in bacterial physiology.</title>
        <authorList>
            <consortium name="Agbiome Team Llc"/>
            <person name="Bleich R.M."/>
            <person name="Kirk G.J."/>
            <person name="Santa Maria K.C."/>
            <person name="Allen S.E."/>
            <person name="Farag S."/>
            <person name="Shank E.A."/>
            <person name="Bowers A."/>
        </authorList>
    </citation>
    <scope>NUCLEOTIDE SEQUENCE</scope>
    <source>
        <strain evidence="7">AFS005430</strain>
    </source>
</reference>
<dbReference type="PANTHER" id="PTHR39210">
    <property type="entry name" value="HEPARIN-SULFATE LYASE"/>
    <property type="match status" value="1"/>
</dbReference>
<dbReference type="Proteomes" id="UP000220969">
    <property type="component" value="Unassembled WGS sequence"/>
</dbReference>
<organism evidence="7">
    <name type="scientific">Bacillus toyonensis</name>
    <dbReference type="NCBI Taxonomy" id="155322"/>
    <lineage>
        <taxon>Bacteria</taxon>
        <taxon>Bacillati</taxon>
        <taxon>Bacillota</taxon>
        <taxon>Bacilli</taxon>
        <taxon>Bacillales</taxon>
        <taxon>Bacillaceae</taxon>
        <taxon>Bacillus</taxon>
        <taxon>Bacillus cereus group</taxon>
    </lineage>
</organism>
<dbReference type="Pfam" id="PF16889">
    <property type="entry name" value="Hepar_II_III_N"/>
    <property type="match status" value="1"/>
</dbReference>
<dbReference type="EMBL" id="NUEH01000018">
    <property type="protein sequence ID" value="PEI87188.1"/>
    <property type="molecule type" value="Genomic_DNA"/>
</dbReference>
<proteinExistence type="predicted"/>
<accession>A0AB73R4R1</accession>
<evidence type="ECO:0000256" key="1">
    <source>
        <dbReference type="ARBA" id="ARBA00004418"/>
    </source>
</evidence>
<evidence type="ECO:0000256" key="4">
    <source>
        <dbReference type="ARBA" id="ARBA00023239"/>
    </source>
</evidence>
<evidence type="ECO:0000256" key="3">
    <source>
        <dbReference type="ARBA" id="ARBA00022764"/>
    </source>
</evidence>
<evidence type="ECO:0000259" key="5">
    <source>
        <dbReference type="Pfam" id="PF07940"/>
    </source>
</evidence>
<dbReference type="Gene3D" id="1.50.10.100">
    <property type="entry name" value="Chondroitin AC/alginate lyase"/>
    <property type="match status" value="1"/>
</dbReference>
<comment type="caution">
    <text evidence="7">The sequence shown here is derived from an EMBL/GenBank/DDBJ whole genome shotgun (WGS) entry which is preliminary data.</text>
</comment>
<feature type="domain" description="Heparin-sulfate lyase N-terminal" evidence="6">
    <location>
        <begin position="58"/>
        <end position="379"/>
    </location>
</feature>
<dbReference type="SUPFAM" id="SSF48230">
    <property type="entry name" value="Chondroitin AC/alginate lyase"/>
    <property type="match status" value="1"/>
</dbReference>
<evidence type="ECO:0008006" key="8">
    <source>
        <dbReference type="Google" id="ProtNLM"/>
    </source>
</evidence>
<comment type="subcellular location">
    <subcellularLocation>
        <location evidence="1">Periplasm</location>
    </subcellularLocation>
</comment>
<dbReference type="InterPro" id="IPR012480">
    <property type="entry name" value="Hepar_II_III_C"/>
</dbReference>
<dbReference type="Pfam" id="PF07940">
    <property type="entry name" value="Hepar_II_III_C"/>
    <property type="match status" value="1"/>
</dbReference>
<feature type="domain" description="Heparinase II/III-like C-terminal" evidence="5">
    <location>
        <begin position="428"/>
        <end position="642"/>
    </location>
</feature>
<evidence type="ECO:0000259" key="6">
    <source>
        <dbReference type="Pfam" id="PF16889"/>
    </source>
</evidence>
<dbReference type="Gene3D" id="2.70.98.70">
    <property type="match status" value="1"/>
</dbReference>
<dbReference type="AlphaFoldDB" id="A0AB73R4R1"/>
<dbReference type="RefSeq" id="WP_098164362.1">
    <property type="nucleotide sequence ID" value="NZ_NUCC01000056.1"/>
</dbReference>
<protein>
    <recommendedName>
        <fullName evidence="8">Heparin-sulfate lyase N-terminal domain-containing protein</fullName>
    </recommendedName>
</protein>
<name>A0AB73R4R1_9BACI</name>
<evidence type="ECO:0000313" key="7">
    <source>
        <dbReference type="EMBL" id="PEI87188.1"/>
    </source>
</evidence>
<evidence type="ECO:0000256" key="2">
    <source>
        <dbReference type="ARBA" id="ARBA00022729"/>
    </source>
</evidence>
<dbReference type="InterPro" id="IPR031680">
    <property type="entry name" value="Hepar_II_III_N"/>
</dbReference>
<dbReference type="PANTHER" id="PTHR39210:SF1">
    <property type="entry name" value="HEPARIN-SULFATE LYASE"/>
    <property type="match status" value="1"/>
</dbReference>
<keyword evidence="3" id="KW-0574">Periplasm</keyword>
<dbReference type="GO" id="GO:0016829">
    <property type="term" value="F:lyase activity"/>
    <property type="evidence" value="ECO:0007669"/>
    <property type="project" value="UniProtKB-KW"/>
</dbReference>
<gene>
    <name evidence="7" type="ORF">CN678_09075</name>
</gene>
<sequence length="656" mass="77549">MSSFLQKIYKLKGKPVHIIARKVAQKSYDAIYYKGRKIIVSRNLINLEEEVFKDFQPLCNFLFKTKEKLYYVNKLKKLDVEAETIRDADEIYNHVFNLLGSGDVQLGKKIPWNKDFKTGFVWENQFYKDIKIVDLSNNADVKIPWELSRFQHIPTIGKAYWITKDEKYAREFKEQLLDWIEKNPIEMSVNWACTMDVAIRAVNWIIGYYFFKDSIEINEEFWMKFHKNLYLHGKFIYKNLENKGDYTGNHYLSNIIGLIWIGIYFGDFKVSGIWNKNNPKRWLEYGFKELEKEMYVQVNEDGTNYEASTSYHRLVTELFLMTTILCTKNNINFSTGYLKRLEKMCEFIMHLTQPNGRSPLIGDADDGRLIIFSKYGSWIKSDFRHLLAISGEYFNREDFRYYGSSYKEEALWLIGEWNNNEIMPILSSNYFENGGYYILRNERTYCSIRCGENSFRGEGVHSHNDQLSFTLNIDGEDIFIDPGAFIYTGDYKMRNLFRSTAMHNTLEIPNYEQNDFDVKNLFYMKEQTFSECIETHTNKFVGQHQGYLKKCGVIHKRSFLLERNNMYIKDELLGKRNQLSYKINLILDPVSSLRYTANEIYISKNNLNININFNEDVAIKIEDIYVSSSYGIKRKSKKIIVEHYGNFLETSITFAN</sequence>